<gene>
    <name evidence="3" type="ORF">PECUL_23A027354</name>
</gene>
<feature type="compositionally biased region" description="Low complexity" evidence="2">
    <location>
        <begin position="1"/>
        <end position="16"/>
    </location>
</feature>
<reference evidence="3" key="1">
    <citation type="submission" date="2022-03" db="EMBL/GenBank/DDBJ databases">
        <authorList>
            <person name="Alioto T."/>
            <person name="Alioto T."/>
            <person name="Gomez Garrido J."/>
        </authorList>
    </citation>
    <scope>NUCLEOTIDE SEQUENCE</scope>
</reference>
<evidence type="ECO:0000256" key="2">
    <source>
        <dbReference type="SAM" id="MobiDB-lite"/>
    </source>
</evidence>
<evidence type="ECO:0000313" key="3">
    <source>
        <dbReference type="EMBL" id="CAH2319347.1"/>
    </source>
</evidence>
<keyword evidence="4" id="KW-1185">Reference proteome</keyword>
<evidence type="ECO:0000313" key="4">
    <source>
        <dbReference type="Proteomes" id="UP001295444"/>
    </source>
</evidence>
<accession>A0AAD1T576</accession>
<sequence>MSGSQSESESSRYSNSPVTERSLHKMLQKLQATITVDFHCIDGDIRKEISNLGERTSHLENRTEELCAVHNECRIWLRKIDSLKLKLADMEDRSRRQNVRFRGIPDNVSHDTLPAYTLSIHKGLGDC</sequence>
<proteinExistence type="predicted"/>
<feature type="region of interest" description="Disordered" evidence="2">
    <location>
        <begin position="1"/>
        <end position="20"/>
    </location>
</feature>
<dbReference type="AlphaFoldDB" id="A0AAD1T576"/>
<organism evidence="3 4">
    <name type="scientific">Pelobates cultripes</name>
    <name type="common">Western spadefoot toad</name>
    <dbReference type="NCBI Taxonomy" id="61616"/>
    <lineage>
        <taxon>Eukaryota</taxon>
        <taxon>Metazoa</taxon>
        <taxon>Chordata</taxon>
        <taxon>Craniata</taxon>
        <taxon>Vertebrata</taxon>
        <taxon>Euteleostomi</taxon>
        <taxon>Amphibia</taxon>
        <taxon>Batrachia</taxon>
        <taxon>Anura</taxon>
        <taxon>Pelobatoidea</taxon>
        <taxon>Pelobatidae</taxon>
        <taxon>Pelobates</taxon>
    </lineage>
</organism>
<keyword evidence="1" id="KW-0175">Coiled coil</keyword>
<evidence type="ECO:0000256" key="1">
    <source>
        <dbReference type="SAM" id="Coils"/>
    </source>
</evidence>
<protein>
    <submittedName>
        <fullName evidence="3">Uncharacterized protein</fullName>
    </submittedName>
</protein>
<dbReference type="EMBL" id="OW240921">
    <property type="protein sequence ID" value="CAH2319347.1"/>
    <property type="molecule type" value="Genomic_DNA"/>
</dbReference>
<feature type="coiled-coil region" evidence="1">
    <location>
        <begin position="73"/>
        <end position="100"/>
    </location>
</feature>
<dbReference type="Proteomes" id="UP001295444">
    <property type="component" value="Chromosome 10"/>
</dbReference>
<name>A0AAD1T576_PELCU</name>